<feature type="transmembrane region" description="Helical" evidence="1">
    <location>
        <begin position="157"/>
        <end position="175"/>
    </location>
</feature>
<dbReference type="EMBL" id="CP017603">
    <property type="protein sequence ID" value="AOY76179.1"/>
    <property type="molecule type" value="Genomic_DNA"/>
</dbReference>
<accession>A0AAC9WFA0</accession>
<keyword evidence="1" id="KW-0812">Transmembrane</keyword>
<evidence type="ECO:0000313" key="3">
    <source>
        <dbReference type="EMBL" id="ARE86551.1"/>
    </source>
</evidence>
<dbReference type="EMBL" id="CP020559">
    <property type="protein sequence ID" value="ARE86551.1"/>
    <property type="molecule type" value="Genomic_DNA"/>
</dbReference>
<sequence>MKIGGYAHSNGITFFCDVLKIQTIKVKEEIKYEIAWILPPKWLRKLEGKFLFTSFLVVYYQWRIMSRKYKGLLIGFLLLTILEEIFKIPVLDKLPYLSINKWRIYGVLILCLLWHLKKIIRLFQYHGAEHKVINCYIKYGYVNHYLVKNSSRFNKRCGSNLVLIMIILYGVLWIFSIESLIAFFLLFLVSIQILKKVVSKNRRWDKYMNLLQWLTVLEPKEEDIDLAIYGFKALQQAYHVYCREASA</sequence>
<evidence type="ECO:0000313" key="4">
    <source>
        <dbReference type="Proteomes" id="UP000177894"/>
    </source>
</evidence>
<dbReference type="RefSeq" id="WP_070967253.1">
    <property type="nucleotide sequence ID" value="NZ_CP017603.1"/>
</dbReference>
<feature type="transmembrane region" description="Helical" evidence="1">
    <location>
        <begin position="71"/>
        <end position="90"/>
    </location>
</feature>
<dbReference type="Proteomes" id="UP000192478">
    <property type="component" value="Chromosome"/>
</dbReference>
<evidence type="ECO:0000313" key="5">
    <source>
        <dbReference type="Proteomes" id="UP000192478"/>
    </source>
</evidence>
<gene>
    <name evidence="2" type="ORF">BJL90_09855</name>
    <name evidence="3" type="ORF">CLFO_08750</name>
</gene>
<feature type="transmembrane region" description="Helical" evidence="1">
    <location>
        <begin position="181"/>
        <end position="198"/>
    </location>
</feature>
<keyword evidence="1" id="KW-1133">Transmembrane helix</keyword>
<reference evidence="3 5" key="2">
    <citation type="submission" date="2017-03" db="EMBL/GenBank/DDBJ databases">
        <title>Complete sequence of Clostridium formicaceticum DSM 92.</title>
        <authorList>
            <person name="Poehlein A."/>
            <person name="Karl M."/>
            <person name="Bengelsdorf F.R."/>
            <person name="Duerre P."/>
            <person name="Daniel R."/>
        </authorList>
    </citation>
    <scope>NUCLEOTIDE SEQUENCE [LARGE SCALE GENOMIC DNA]</scope>
    <source>
        <strain evidence="3 5">DSM 92</strain>
    </source>
</reference>
<proteinExistence type="predicted"/>
<name>A0AAC9WFA0_9CLOT</name>
<evidence type="ECO:0008006" key="6">
    <source>
        <dbReference type="Google" id="ProtNLM"/>
    </source>
</evidence>
<keyword evidence="1" id="KW-0472">Membrane</keyword>
<dbReference type="KEGG" id="cfm:BJL90_09855"/>
<reference evidence="2 4" key="1">
    <citation type="submission" date="2016-10" db="EMBL/GenBank/DDBJ databases">
        <title>Complete Genome Sequence of Acetogen Clostridium formicoaceticum ATCC 27076.</title>
        <authorList>
            <person name="Bao T."/>
            <person name="Cheng C."/>
            <person name="Zhao J."/>
            <person name="Yang S.-T."/>
            <person name="Wang J."/>
            <person name="Wang M."/>
        </authorList>
    </citation>
    <scope>NUCLEOTIDE SEQUENCE [LARGE SCALE GENOMIC DNA]</scope>
    <source>
        <strain evidence="2 4">ATCC 27076</strain>
    </source>
</reference>
<dbReference type="Proteomes" id="UP000177894">
    <property type="component" value="Chromosome"/>
</dbReference>
<protein>
    <recommendedName>
        <fullName evidence="6">DUF1385 domain-containing protein</fullName>
    </recommendedName>
</protein>
<dbReference type="PANTHER" id="PTHR42867">
    <property type="entry name" value="MEMBRANE PROTEIN-RELATED"/>
    <property type="match status" value="1"/>
</dbReference>
<keyword evidence="4" id="KW-1185">Reference proteome</keyword>
<dbReference type="AlphaFoldDB" id="A0AAC9WFA0"/>
<dbReference type="InterPro" id="IPR010787">
    <property type="entry name" value="DUF1385"/>
</dbReference>
<dbReference type="PANTHER" id="PTHR42867:SF1">
    <property type="entry name" value="MEMBRANE PROTEIN-RELATED"/>
    <property type="match status" value="1"/>
</dbReference>
<feature type="transmembrane region" description="Helical" evidence="1">
    <location>
        <begin position="102"/>
        <end position="120"/>
    </location>
</feature>
<dbReference type="Pfam" id="PF07136">
    <property type="entry name" value="DUF1385"/>
    <property type="match status" value="1"/>
</dbReference>
<evidence type="ECO:0000313" key="2">
    <source>
        <dbReference type="EMBL" id="AOY76179.1"/>
    </source>
</evidence>
<organism evidence="3 5">
    <name type="scientific">Clostridium formicaceticum</name>
    <dbReference type="NCBI Taxonomy" id="1497"/>
    <lineage>
        <taxon>Bacteria</taxon>
        <taxon>Bacillati</taxon>
        <taxon>Bacillota</taxon>
        <taxon>Clostridia</taxon>
        <taxon>Eubacteriales</taxon>
        <taxon>Clostridiaceae</taxon>
        <taxon>Clostridium</taxon>
    </lineage>
</organism>
<evidence type="ECO:0000256" key="1">
    <source>
        <dbReference type="SAM" id="Phobius"/>
    </source>
</evidence>